<protein>
    <submittedName>
        <fullName evidence="2">Uncharacterized protein</fullName>
    </submittedName>
</protein>
<comment type="caution">
    <text evidence="2">The sequence shown here is derived from an EMBL/GenBank/DDBJ whole genome shotgun (WGS) entry which is preliminary data.</text>
</comment>
<feature type="non-terminal residue" evidence="2">
    <location>
        <position position="840"/>
    </location>
</feature>
<evidence type="ECO:0000313" key="2">
    <source>
        <dbReference type="EMBL" id="KAL0148653.1"/>
    </source>
</evidence>
<organism evidence="2 3">
    <name type="scientific">Cirrhinus mrigala</name>
    <name type="common">Mrigala</name>
    <dbReference type="NCBI Taxonomy" id="683832"/>
    <lineage>
        <taxon>Eukaryota</taxon>
        <taxon>Metazoa</taxon>
        <taxon>Chordata</taxon>
        <taxon>Craniata</taxon>
        <taxon>Vertebrata</taxon>
        <taxon>Euteleostomi</taxon>
        <taxon>Actinopterygii</taxon>
        <taxon>Neopterygii</taxon>
        <taxon>Teleostei</taxon>
        <taxon>Ostariophysi</taxon>
        <taxon>Cypriniformes</taxon>
        <taxon>Cyprinidae</taxon>
        <taxon>Labeoninae</taxon>
        <taxon>Labeonini</taxon>
        <taxon>Cirrhinus</taxon>
    </lineage>
</organism>
<evidence type="ECO:0000313" key="3">
    <source>
        <dbReference type="Proteomes" id="UP001529510"/>
    </source>
</evidence>
<evidence type="ECO:0000256" key="1">
    <source>
        <dbReference type="SAM" id="MobiDB-lite"/>
    </source>
</evidence>
<gene>
    <name evidence="2" type="ORF">M9458_055980</name>
</gene>
<reference evidence="2 3" key="1">
    <citation type="submission" date="2024-05" db="EMBL/GenBank/DDBJ databases">
        <title>Genome sequencing and assembly of Indian major carp, Cirrhinus mrigala (Hamilton, 1822).</title>
        <authorList>
            <person name="Mohindra V."/>
            <person name="Chowdhury L.M."/>
            <person name="Lal K."/>
            <person name="Jena J.K."/>
        </authorList>
    </citation>
    <scope>NUCLEOTIDE SEQUENCE [LARGE SCALE GENOMIC DNA]</scope>
    <source>
        <strain evidence="2">CM1030</strain>
        <tissue evidence="2">Blood</tissue>
    </source>
</reference>
<dbReference type="Proteomes" id="UP001529510">
    <property type="component" value="Unassembled WGS sequence"/>
</dbReference>
<sequence length="840" mass="95450">MKTDDLFRMCNTHALHTDKRRKSFYKANFKYVEPVPICLGKNESGKESFAQYIPIKQSLEALFCCKSVIEQHKNSRSTIKTNDVLSDVWDGSNVDDNVLLKDDTDSLALILYEDAFEVANPLGSGKKKHKILAVYMTLGNLLPYCRSGIDHMQLVLLCKEQDFKFFGQDLVFATLVQDLKDLEENGVLLADGKVHKGTLCAIAGDNLGSHYIGGFVENFSRSNHFCRFCEIDRQTFLSAPLTNALTRTVMSYEQNLRDLDSGAADIAVGVKCNSPFNDLKYFHVCQPGLPPCLGHDLFEGVVSFDLALYVDHLVNQEMQFTYTELNRRISQFKYLGNDARDKPANVTYGTGKLSGHAVQNWCLLRLLPLLVGEKIANPTENEVWQLILQLRQIAELICAPVITVGQIAYLAVLIEEYIETRKMSFPSHPLKPKHHYMSHYPELIERFGPLIRFKHSYFKHLSPDVISQLVEKLTNQGVEGLDDLIYVKEDDILEFIRPIQCRKLLSAWQNQEKQNQTVVLQPVDVLPLVPCEASSTPDARPSCSSSTSASSPGSTGVSHSWAENFKVPWNLMPAGIQSAIENDRRPSPADRRQMIRILADEMKKHEENPTRSQCLTVTQQIVRRYPKVFADMVGDRQIVGGYASLLSQLKVRIEHLNRKSTLSHHMTQRNEIGNTKKRSSTDSYGCTSWQPILPPGESYESIEVKRQRMEEIHRHEGISGAQRGDICKLMEETYCLQRKMINEIPSHTIADIRTKWPYLFAQRHIYGHFEMLTDKKVLRLLESSIQESGPKIVQFFKEKPTNEDVRNTLSSDQNDVAAMVLQLLLAHFKEKLDGLILLTD</sequence>
<dbReference type="PANTHER" id="PTHR31025">
    <property type="entry name" value="SI:CH211-196P9.1-RELATED"/>
    <property type="match status" value="1"/>
</dbReference>
<proteinExistence type="predicted"/>
<keyword evidence="3" id="KW-1185">Reference proteome</keyword>
<name>A0ABD0MKC5_CIRMR</name>
<dbReference type="AlphaFoldDB" id="A0ABD0MKC5"/>
<feature type="region of interest" description="Disordered" evidence="1">
    <location>
        <begin position="534"/>
        <end position="557"/>
    </location>
</feature>
<feature type="compositionally biased region" description="Low complexity" evidence="1">
    <location>
        <begin position="541"/>
        <end position="557"/>
    </location>
</feature>
<dbReference type="EMBL" id="JAMKFB020000697">
    <property type="protein sequence ID" value="KAL0148653.1"/>
    <property type="molecule type" value="Genomic_DNA"/>
</dbReference>
<accession>A0ABD0MKC5</accession>
<dbReference type="PANTHER" id="PTHR31025:SF30">
    <property type="entry name" value="SI:DKEY-15H8.17"/>
    <property type="match status" value="1"/>
</dbReference>